<feature type="region of interest" description="Disordered" evidence="1">
    <location>
        <begin position="977"/>
        <end position="996"/>
    </location>
</feature>
<feature type="transmembrane region" description="Helical" evidence="2">
    <location>
        <begin position="36"/>
        <end position="59"/>
    </location>
</feature>
<name>A0A835EK26_9POAL</name>
<evidence type="ECO:0000313" key="4">
    <source>
        <dbReference type="EMBL" id="KAF8695495.1"/>
    </source>
</evidence>
<organism evidence="4 5">
    <name type="scientific">Digitaria exilis</name>
    <dbReference type="NCBI Taxonomy" id="1010633"/>
    <lineage>
        <taxon>Eukaryota</taxon>
        <taxon>Viridiplantae</taxon>
        <taxon>Streptophyta</taxon>
        <taxon>Embryophyta</taxon>
        <taxon>Tracheophyta</taxon>
        <taxon>Spermatophyta</taxon>
        <taxon>Magnoliopsida</taxon>
        <taxon>Liliopsida</taxon>
        <taxon>Poales</taxon>
        <taxon>Poaceae</taxon>
        <taxon>PACMAD clade</taxon>
        <taxon>Panicoideae</taxon>
        <taxon>Panicodae</taxon>
        <taxon>Paniceae</taxon>
        <taxon>Anthephorinae</taxon>
        <taxon>Digitaria</taxon>
    </lineage>
</organism>
<keyword evidence="2" id="KW-0472">Membrane</keyword>
<dbReference type="Proteomes" id="UP000636709">
    <property type="component" value="Unassembled WGS sequence"/>
</dbReference>
<dbReference type="AlphaFoldDB" id="A0A835EK26"/>
<dbReference type="InterPro" id="IPR025315">
    <property type="entry name" value="DUF4220"/>
</dbReference>
<dbReference type="PANTHER" id="PTHR31325">
    <property type="entry name" value="OS01G0798800 PROTEIN-RELATED"/>
    <property type="match status" value="1"/>
</dbReference>
<protein>
    <recommendedName>
        <fullName evidence="3">DUF4220 domain-containing protein</fullName>
    </recommendedName>
</protein>
<feature type="transmembrane region" description="Helical" evidence="2">
    <location>
        <begin position="71"/>
        <end position="90"/>
    </location>
</feature>
<dbReference type="Pfam" id="PF13968">
    <property type="entry name" value="DUF4220"/>
    <property type="match status" value="1"/>
</dbReference>
<feature type="transmembrane region" description="Helical" evidence="2">
    <location>
        <begin position="364"/>
        <end position="383"/>
    </location>
</feature>
<evidence type="ECO:0000256" key="1">
    <source>
        <dbReference type="SAM" id="MobiDB-lite"/>
    </source>
</evidence>
<proteinExistence type="predicted"/>
<evidence type="ECO:0000256" key="2">
    <source>
        <dbReference type="SAM" id="Phobius"/>
    </source>
</evidence>
<dbReference type="InterPro" id="IPR007658">
    <property type="entry name" value="DUF594"/>
</dbReference>
<comment type="caution">
    <text evidence="4">The sequence shown here is derived from an EMBL/GenBank/DDBJ whole genome shotgun (WGS) entry which is preliminary data.</text>
</comment>
<keyword evidence="2" id="KW-0812">Transmembrane</keyword>
<gene>
    <name evidence="4" type="ORF">HU200_037441</name>
</gene>
<evidence type="ECO:0000259" key="3">
    <source>
        <dbReference type="Pfam" id="PF13968"/>
    </source>
</evidence>
<evidence type="ECO:0000313" key="5">
    <source>
        <dbReference type="Proteomes" id="UP000636709"/>
    </source>
</evidence>
<sequence>MSYRRMGTMDQHLGKPMTTTLLHEPRDLWKSPRGTIIRIEAFTLVAIALSFFLAAFGSCRRWSNRWIIQKGFLVANAVFLSLGAYSTGLMQSSSVKSEMYPVWAVSLFSLLSCVDSITAYSLEFKSQLWKKVYQLCLYCGYVLLMSISTKSSGVCNIAVSVLSTITLMKGFHRTQALVVPGRMRSMIRVAKDQDHWRRNIRIYDAKLATETMLVVHLSLDHLEMRPIGGQDPKSEHSDSESKHSNWAHGFAFLEQINSRPNAVEEYKEVEADVDAYKDVCLALSLSHVLQGRLLWHNKRILEVRIEDCNDLLVSSWILLRRENDGVVDFEKAFKVVELELAFLYDILFTSNAFLHYYQAKAASVWEVASIIGVVFVGVAAVAIPSRTSGQQAGAVMETTTGDFIVTGVVVVSLALLQVLQLLRCWTSNWARVAFACDYVRNNNNQRLWNQIQQEVGASQMRLVARRNGIQKGIGGWQMRLRASLTRRSHWFHNYLWQNKIGQHSLVESVSTSRECNNKMYRKFKGWLSQAYSRVSRMLGFMYFEQMLHELLGSSHTGTAVELHADVKAAVADFIRQVIKSDGAGDWSRTFVGNRDEYSPSRYEMMMMINPGEPLDAKSYTSMILVWHIATCYCELVEQKEQYCTAKREVVEKDHRVATALSRYCAYLVASVPRLLPGNSVDTKDTHSRVAEKLGELLVMRGAEEDKLASMGRAIEMEAICSMEDHLHDLEKSRATEGEDLREIKDVLGALGGEGAQGTEEVLTGVRRKLDWICWLSRSWLKDCIDMQDTVGAVELRMEWQAVDMEKEREAVRQVKDELSAIARALESEVGALRRLMGELGRSETTCRGWESSQRLLAVPELLEEERQRVTQAMRGASDKLRLLKEERKSRGIRRCPKDNASPQDKILRSGLGLADRLQREPAPERWNLLKVFWVKALVYAAPSDDVEEHMQHLAQGGEFITHLWTLLYHHGVLSWQQGEDEDPESSSPRPQQPPKGTYVRMAALAGIPLDPPAFSRLHSGSEWNSYLTWDQEGEVQARFAGGHRQLLLLVLGDEDIEETHDVCSRSLM</sequence>
<reference evidence="4" key="1">
    <citation type="submission" date="2020-07" db="EMBL/GenBank/DDBJ databases">
        <title>Genome sequence and genetic diversity analysis of an under-domesticated orphan crop, white fonio (Digitaria exilis).</title>
        <authorList>
            <person name="Bennetzen J.L."/>
            <person name="Chen S."/>
            <person name="Ma X."/>
            <person name="Wang X."/>
            <person name="Yssel A.E.J."/>
            <person name="Chaluvadi S.R."/>
            <person name="Johnson M."/>
            <person name="Gangashetty P."/>
            <person name="Hamidou F."/>
            <person name="Sanogo M.D."/>
            <person name="Zwaenepoel A."/>
            <person name="Wallace J."/>
            <person name="Van De Peer Y."/>
            <person name="Van Deynze A."/>
        </authorList>
    </citation>
    <scope>NUCLEOTIDE SEQUENCE</scope>
    <source>
        <tissue evidence="4">Leaves</tissue>
    </source>
</reference>
<feature type="domain" description="DUF4220" evidence="3">
    <location>
        <begin position="75"/>
        <end position="507"/>
    </location>
</feature>
<dbReference type="Pfam" id="PF04578">
    <property type="entry name" value="DUF594"/>
    <property type="match status" value="1"/>
</dbReference>
<dbReference type="EMBL" id="JACEFO010001888">
    <property type="protein sequence ID" value="KAF8695495.1"/>
    <property type="molecule type" value="Genomic_DNA"/>
</dbReference>
<keyword evidence="5" id="KW-1185">Reference proteome</keyword>
<accession>A0A835EK26</accession>
<feature type="transmembrane region" description="Helical" evidence="2">
    <location>
        <begin position="102"/>
        <end position="122"/>
    </location>
</feature>
<keyword evidence="2" id="KW-1133">Transmembrane helix</keyword>